<dbReference type="Gene3D" id="1.10.357.10">
    <property type="entry name" value="Tetracycline Repressor, domain 2"/>
    <property type="match status" value="1"/>
</dbReference>
<dbReference type="PROSITE" id="PS50977">
    <property type="entry name" value="HTH_TETR_2"/>
    <property type="match status" value="1"/>
</dbReference>
<evidence type="ECO:0000313" key="8">
    <source>
        <dbReference type="Proteomes" id="UP000333828"/>
    </source>
</evidence>
<dbReference type="RefSeq" id="WP_150685660.1">
    <property type="nucleotide sequence ID" value="NZ_CABPSI010000004.1"/>
</dbReference>
<dbReference type="EMBL" id="CABPSI010000004">
    <property type="protein sequence ID" value="VVE41638.1"/>
    <property type="molecule type" value="Genomic_DNA"/>
</dbReference>
<feature type="DNA-binding region" description="H-T-H motif" evidence="4">
    <location>
        <begin position="49"/>
        <end position="68"/>
    </location>
</feature>
<dbReference type="PANTHER" id="PTHR30055:SF234">
    <property type="entry name" value="HTH-TYPE TRANSCRIPTIONAL REGULATOR BETI"/>
    <property type="match status" value="1"/>
</dbReference>
<organism evidence="7 8">
    <name type="scientific">Pandoraea iniqua</name>
    <dbReference type="NCBI Taxonomy" id="2508288"/>
    <lineage>
        <taxon>Bacteria</taxon>
        <taxon>Pseudomonadati</taxon>
        <taxon>Pseudomonadota</taxon>
        <taxon>Betaproteobacteria</taxon>
        <taxon>Burkholderiales</taxon>
        <taxon>Burkholderiaceae</taxon>
        <taxon>Pandoraea</taxon>
    </lineage>
</organism>
<name>A0A5E4Y029_9BURK</name>
<proteinExistence type="predicted"/>
<evidence type="ECO:0000256" key="2">
    <source>
        <dbReference type="ARBA" id="ARBA00023125"/>
    </source>
</evidence>
<feature type="domain" description="HTH tetR-type" evidence="6">
    <location>
        <begin position="26"/>
        <end position="86"/>
    </location>
</feature>
<dbReference type="InterPro" id="IPR041678">
    <property type="entry name" value="TetR_C_16"/>
</dbReference>
<gene>
    <name evidence="7" type="primary">nicS_2</name>
    <name evidence="7" type="ORF">PIN31115_04170</name>
</gene>
<dbReference type="Pfam" id="PF17920">
    <property type="entry name" value="TetR_C_16"/>
    <property type="match status" value="1"/>
</dbReference>
<evidence type="ECO:0000256" key="3">
    <source>
        <dbReference type="ARBA" id="ARBA00023163"/>
    </source>
</evidence>
<reference evidence="7 8" key="1">
    <citation type="submission" date="2019-08" db="EMBL/GenBank/DDBJ databases">
        <authorList>
            <person name="Peeters C."/>
        </authorList>
    </citation>
    <scope>NUCLEOTIDE SEQUENCE [LARGE SCALE GENOMIC DNA]</scope>
    <source>
        <strain evidence="7 8">LMG 31115</strain>
    </source>
</reference>
<protein>
    <submittedName>
        <fullName evidence="7">HTH-type transcriptional repressor NicS</fullName>
    </submittedName>
</protein>
<dbReference type="InterPro" id="IPR036271">
    <property type="entry name" value="Tet_transcr_reg_TetR-rel_C_sf"/>
</dbReference>
<evidence type="ECO:0000313" key="7">
    <source>
        <dbReference type="EMBL" id="VVE41638.1"/>
    </source>
</evidence>
<dbReference type="PRINTS" id="PR00455">
    <property type="entry name" value="HTHTETR"/>
</dbReference>
<keyword evidence="3" id="KW-0804">Transcription</keyword>
<feature type="compositionally biased region" description="Polar residues" evidence="5">
    <location>
        <begin position="1"/>
        <end position="10"/>
    </location>
</feature>
<keyword evidence="8" id="KW-1185">Reference proteome</keyword>
<sequence>MKSSTSSGRVSSADKAGAATTPRGADATRARILDAARLLFSQNSYEGVGVREIASLAQADPALVIRYFGSKEELFRAVVAMAFDTEDLLVGGIDALPKQATDMLMGTVDNEAWRASYDPLRLLLCSIGSPTAGPILGYYLDKDFLTPLSRALAGKHARERAALLGAQIIGFALMRVALSGSSTEPLQRTSLRKLLQESLATALKAI</sequence>
<keyword evidence="2 4" id="KW-0238">DNA-binding</keyword>
<evidence type="ECO:0000256" key="1">
    <source>
        <dbReference type="ARBA" id="ARBA00023015"/>
    </source>
</evidence>
<evidence type="ECO:0000256" key="5">
    <source>
        <dbReference type="SAM" id="MobiDB-lite"/>
    </source>
</evidence>
<dbReference type="Proteomes" id="UP000333828">
    <property type="component" value="Unassembled WGS sequence"/>
</dbReference>
<accession>A0A5E4Y029</accession>
<keyword evidence="1" id="KW-0805">Transcription regulation</keyword>
<dbReference type="SUPFAM" id="SSF48498">
    <property type="entry name" value="Tetracyclin repressor-like, C-terminal domain"/>
    <property type="match status" value="1"/>
</dbReference>
<feature type="region of interest" description="Disordered" evidence="5">
    <location>
        <begin position="1"/>
        <end position="22"/>
    </location>
</feature>
<dbReference type="Pfam" id="PF00440">
    <property type="entry name" value="TetR_N"/>
    <property type="match status" value="1"/>
</dbReference>
<dbReference type="GO" id="GO:0000976">
    <property type="term" value="F:transcription cis-regulatory region binding"/>
    <property type="evidence" value="ECO:0007669"/>
    <property type="project" value="TreeGrafter"/>
</dbReference>
<dbReference type="GO" id="GO:0003700">
    <property type="term" value="F:DNA-binding transcription factor activity"/>
    <property type="evidence" value="ECO:0007669"/>
    <property type="project" value="TreeGrafter"/>
</dbReference>
<dbReference type="InterPro" id="IPR009057">
    <property type="entry name" value="Homeodomain-like_sf"/>
</dbReference>
<dbReference type="InterPro" id="IPR050109">
    <property type="entry name" value="HTH-type_TetR-like_transc_reg"/>
</dbReference>
<dbReference type="SUPFAM" id="SSF46689">
    <property type="entry name" value="Homeodomain-like"/>
    <property type="match status" value="1"/>
</dbReference>
<evidence type="ECO:0000256" key="4">
    <source>
        <dbReference type="PROSITE-ProRule" id="PRU00335"/>
    </source>
</evidence>
<dbReference type="PANTHER" id="PTHR30055">
    <property type="entry name" value="HTH-TYPE TRANSCRIPTIONAL REGULATOR RUTR"/>
    <property type="match status" value="1"/>
</dbReference>
<evidence type="ECO:0000259" key="6">
    <source>
        <dbReference type="PROSITE" id="PS50977"/>
    </source>
</evidence>
<dbReference type="AlphaFoldDB" id="A0A5E4Y029"/>
<dbReference type="InterPro" id="IPR001647">
    <property type="entry name" value="HTH_TetR"/>
</dbReference>